<proteinExistence type="predicted"/>
<dbReference type="InterPro" id="IPR023375">
    <property type="entry name" value="ADC_dom_sf"/>
</dbReference>
<dbReference type="Proteomes" id="UP000321245">
    <property type="component" value="Unassembled WGS sequence"/>
</dbReference>
<dbReference type="OrthoDB" id="3762237at2"/>
<name>A0A511NEJ3_9FLAO</name>
<evidence type="ECO:0000313" key="2">
    <source>
        <dbReference type="Proteomes" id="UP000321245"/>
    </source>
</evidence>
<reference evidence="1 2" key="1">
    <citation type="submission" date="2019-07" db="EMBL/GenBank/DDBJ databases">
        <title>Whole genome shotgun sequence of Empedobacter brevis NBRC 14943.</title>
        <authorList>
            <person name="Hosoyama A."/>
            <person name="Uohara A."/>
            <person name="Ohji S."/>
            <person name="Ichikawa N."/>
        </authorList>
    </citation>
    <scope>NUCLEOTIDE SEQUENCE [LARGE SCALE GENOMIC DNA]</scope>
    <source>
        <strain evidence="1 2">NBRC 14943</strain>
    </source>
</reference>
<keyword evidence="2" id="KW-1185">Reference proteome</keyword>
<gene>
    <name evidence="1" type="ORF">EB1_10120</name>
</gene>
<dbReference type="STRING" id="1218108.GCA_000382425_01901"/>
<sequence length="348" mass="39059">MKKLKILAIVVVIGVILLFTPGFFLSSAIVNTSSNKESVKSITNNPTEKDTIIELAGLQMPVLKGGLFDRYHSNSPMDVIAKERPDIDLSWFKTIQKEKKEVGFTTYSPNFYYSNSSITAIYTADMGKIKELIPNEVKDLVKPISYTPGRGLIAITSYAYHYCDNDLYNELSISIVTTKPGSNNWGLISLMGELNDKNLWGYVLKLPVNTELARVRGFVGYNLPKWLIPIDYTNDGDNLTFNYYDEKGNFDFSMAGKKLDVSASEPEITRSNFINLNKQGQLTHGYTDVRSVKKASSKSADDIQLNLSDGPLSTFIKSLGLKKLVKYDYQPEFQAALYTPELVQDEKK</sequence>
<dbReference type="AlphaFoldDB" id="A0A511NEJ3"/>
<dbReference type="RefSeq" id="WP_019975389.1">
    <property type="nucleotide sequence ID" value="NZ_BJXC01000005.1"/>
</dbReference>
<dbReference type="EMBL" id="BJXC01000005">
    <property type="protein sequence ID" value="GEM51222.1"/>
    <property type="molecule type" value="Genomic_DNA"/>
</dbReference>
<protein>
    <submittedName>
        <fullName evidence="1">Acetoacetate decarboxylase</fullName>
    </submittedName>
</protein>
<organism evidence="1 2">
    <name type="scientific">Empedobacter brevis NBRC 14943 = ATCC 43319</name>
    <dbReference type="NCBI Taxonomy" id="1218108"/>
    <lineage>
        <taxon>Bacteria</taxon>
        <taxon>Pseudomonadati</taxon>
        <taxon>Bacteroidota</taxon>
        <taxon>Flavobacteriia</taxon>
        <taxon>Flavobacteriales</taxon>
        <taxon>Weeksellaceae</taxon>
        <taxon>Empedobacter</taxon>
    </lineage>
</organism>
<dbReference type="SUPFAM" id="SSF160104">
    <property type="entry name" value="Acetoacetate decarboxylase-like"/>
    <property type="match status" value="1"/>
</dbReference>
<evidence type="ECO:0000313" key="1">
    <source>
        <dbReference type="EMBL" id="GEM51222.1"/>
    </source>
</evidence>
<accession>A0A511NEJ3</accession>
<dbReference type="GeneID" id="84650065"/>
<comment type="caution">
    <text evidence="1">The sequence shown here is derived from an EMBL/GenBank/DDBJ whole genome shotgun (WGS) entry which is preliminary data.</text>
</comment>
<dbReference type="Gene3D" id="2.40.400.10">
    <property type="entry name" value="Acetoacetate decarboxylase-like"/>
    <property type="match status" value="1"/>
</dbReference>